<feature type="domain" description="ATPase BadF/BadG/BcrA/BcrD type" evidence="6">
    <location>
        <begin position="310"/>
        <end position="558"/>
    </location>
</feature>
<dbReference type="Gene3D" id="3.40.50.11900">
    <property type="match status" value="1"/>
</dbReference>
<dbReference type="PANTHER" id="PTHR32329">
    <property type="entry name" value="BIFUNCTIONAL PROTEIN [INCLUDES 2-HYDROXYACYL-COA DEHYDRATASE (N-TER) AND ITS ACTIVATOR DOMAIN (C_TERM)-RELATED"/>
    <property type="match status" value="1"/>
</dbReference>
<evidence type="ECO:0000313" key="8">
    <source>
        <dbReference type="Proteomes" id="UP000422764"/>
    </source>
</evidence>
<evidence type="ECO:0000256" key="5">
    <source>
        <dbReference type="ARBA" id="ARBA00023014"/>
    </source>
</evidence>
<evidence type="ECO:0000313" key="7">
    <source>
        <dbReference type="EMBL" id="QGU96161.1"/>
    </source>
</evidence>
<dbReference type="Proteomes" id="UP000422764">
    <property type="component" value="Chromosome"/>
</dbReference>
<keyword evidence="8" id="KW-1185">Reference proteome</keyword>
<reference evidence="7 8" key="1">
    <citation type="submission" date="2019-12" db="EMBL/GenBank/DDBJ databases">
        <title>Genome sequenceing of Clostridium bovifaecis.</title>
        <authorList>
            <person name="Yao Y."/>
        </authorList>
    </citation>
    <scope>NUCLEOTIDE SEQUENCE [LARGE SCALE GENOMIC DNA]</scope>
    <source>
        <strain evidence="7 8">BXX</strain>
    </source>
</reference>
<keyword evidence="3" id="KW-0479">Metal-binding</keyword>
<gene>
    <name evidence="7" type="ORF">GOM49_14590</name>
</gene>
<evidence type="ECO:0000256" key="3">
    <source>
        <dbReference type="ARBA" id="ARBA00022723"/>
    </source>
</evidence>
<proteinExistence type="predicted"/>
<dbReference type="EMBL" id="CP046522">
    <property type="protein sequence ID" value="QGU96161.1"/>
    <property type="molecule type" value="Genomic_DNA"/>
</dbReference>
<dbReference type="Gene3D" id="3.30.420.40">
    <property type="match status" value="2"/>
</dbReference>
<dbReference type="PANTHER" id="PTHR32329:SF2">
    <property type="entry name" value="BIFUNCTIONAL PROTEIN [INCLUDES 2-HYDROXYACYL-COA DEHYDRATASE (N-TER) AND ITS ACTIVATOR DOMAIN (C_TERM)"/>
    <property type="match status" value="1"/>
</dbReference>
<dbReference type="InterPro" id="IPR043129">
    <property type="entry name" value="ATPase_NBD"/>
</dbReference>
<accession>A0A6I6F0X5</accession>
<dbReference type="Gene3D" id="3.40.50.11890">
    <property type="match status" value="1"/>
</dbReference>
<dbReference type="FunFam" id="3.30.420.40:FF:000217">
    <property type="entry name" value="2-hydroxyisocaproyl-CoA dehydratase activator"/>
    <property type="match status" value="1"/>
</dbReference>
<dbReference type="InterPro" id="IPR002731">
    <property type="entry name" value="ATPase_BadF"/>
</dbReference>
<dbReference type="Pfam" id="PF06050">
    <property type="entry name" value="HGD-D"/>
    <property type="match status" value="2"/>
</dbReference>
<sequence>MIGYVCKYTPIHILESFGEKPIKIEPFVHNFDKSDSMMHPNMCFYSKSTLEYLLNSEINELILVNCCDSIRRLHDVLKNQNKFKFIHLIDLPHKNTCCSINLFKHELLKFIAHFEEYSGKRFDSNKFGEILKGHKEKSSDKYEHKDEVSIALLGARSTPFLVDFIENRGANIKFNFTCTGDTAFCNDISENEDVLSFYAQTLIRSFPCLRMTNLEKRYNSLNESKNQINGIIYHTLKFCDFYSYEYAKLKSKMDIPILKIETDYTEQSEGQMKTRIEAFIEALKSKQSTELECSSSVNAEKMCQLKIVMGIDSGSTSTNVVILSETAQILAYSIVKTGAKSSVGVNNAVNLALKKANLKFEDISYIISTGYGRVSIPFANERITEITCHAKGSFFLNPTIRTIIDIGGQDSKAIKIDDNGNIIDFAMNDKCAAGTGRFLEMMAKTLEVSIDEMGYLALSWKEDISITSMCSVFAESEIISLIAINKEKSDIIHGLCNSIASRTLSLADRIKRRGGYIMTGGVAKNIGVVKAIEEKLGEKIFIPAEPEIVGALGAALIALDMKK</sequence>
<dbReference type="InterPro" id="IPR051805">
    <property type="entry name" value="Dehydratase_Activator_Redct"/>
</dbReference>
<dbReference type="GO" id="GO:0051536">
    <property type="term" value="F:iron-sulfur cluster binding"/>
    <property type="evidence" value="ECO:0007669"/>
    <property type="project" value="UniProtKB-KW"/>
</dbReference>
<comment type="cofactor">
    <cofactor evidence="1">
        <name>[4Fe-4S] cluster</name>
        <dbReference type="ChEBI" id="CHEBI:49883"/>
    </cofactor>
</comment>
<name>A0A6I6F0X5_9CLOT</name>
<dbReference type="InterPro" id="IPR008275">
    <property type="entry name" value="CoA_E_activase_dom"/>
</dbReference>
<dbReference type="SUPFAM" id="SSF53067">
    <property type="entry name" value="Actin-like ATPase domain"/>
    <property type="match status" value="1"/>
</dbReference>
<keyword evidence="5" id="KW-0411">Iron-sulfur</keyword>
<evidence type="ECO:0000256" key="1">
    <source>
        <dbReference type="ARBA" id="ARBA00001966"/>
    </source>
</evidence>
<dbReference type="CDD" id="cd24036">
    <property type="entry name" value="ASKHA_NBD_BcrAD_BadFG_HgdC_HadI"/>
    <property type="match status" value="1"/>
</dbReference>
<dbReference type="GO" id="GO:0046872">
    <property type="term" value="F:metal ion binding"/>
    <property type="evidence" value="ECO:0007669"/>
    <property type="project" value="UniProtKB-KW"/>
</dbReference>
<dbReference type="NCBIfam" id="TIGR00241">
    <property type="entry name" value="CoA_E_activ"/>
    <property type="match status" value="1"/>
</dbReference>
<organism evidence="7 8">
    <name type="scientific">Clostridium bovifaecis</name>
    <dbReference type="NCBI Taxonomy" id="2184719"/>
    <lineage>
        <taxon>Bacteria</taxon>
        <taxon>Bacillati</taxon>
        <taxon>Bacillota</taxon>
        <taxon>Clostridia</taxon>
        <taxon>Eubacteriales</taxon>
        <taxon>Clostridiaceae</taxon>
        <taxon>Clostridium</taxon>
    </lineage>
</organism>
<dbReference type="InterPro" id="IPR010327">
    <property type="entry name" value="FldB/FldC_alpha/beta"/>
</dbReference>
<dbReference type="AlphaFoldDB" id="A0A6I6F0X5"/>
<protein>
    <submittedName>
        <fullName evidence="7">3-hydroxyacyl-ACP dehydratase</fullName>
    </submittedName>
</protein>
<evidence type="ECO:0000256" key="4">
    <source>
        <dbReference type="ARBA" id="ARBA00023004"/>
    </source>
</evidence>
<keyword evidence="4" id="KW-0408">Iron</keyword>
<evidence type="ECO:0000256" key="2">
    <source>
        <dbReference type="ARBA" id="ARBA00011738"/>
    </source>
</evidence>
<comment type="subunit">
    <text evidence="2">Homodimer.</text>
</comment>
<evidence type="ECO:0000259" key="6">
    <source>
        <dbReference type="Pfam" id="PF01869"/>
    </source>
</evidence>
<dbReference type="Pfam" id="PF01869">
    <property type="entry name" value="BcrAD_BadFG"/>
    <property type="match status" value="1"/>
</dbReference>